<keyword evidence="2" id="KW-1185">Reference proteome</keyword>
<accession>A0AAW1QPS1</accession>
<protein>
    <submittedName>
        <fullName evidence="1">Uncharacterized protein</fullName>
    </submittedName>
</protein>
<dbReference type="EMBL" id="JALJOR010000002">
    <property type="protein sequence ID" value="KAK9823495.1"/>
    <property type="molecule type" value="Genomic_DNA"/>
</dbReference>
<dbReference type="AlphaFoldDB" id="A0AAW1QPS1"/>
<name>A0AAW1QPS1_9CHLO</name>
<reference evidence="1 2" key="1">
    <citation type="journal article" date="2024" name="Nat. Commun.">
        <title>Phylogenomics reveals the evolutionary origins of lichenization in chlorophyte algae.</title>
        <authorList>
            <person name="Puginier C."/>
            <person name="Libourel C."/>
            <person name="Otte J."/>
            <person name="Skaloud P."/>
            <person name="Haon M."/>
            <person name="Grisel S."/>
            <person name="Petersen M."/>
            <person name="Berrin J.G."/>
            <person name="Delaux P.M."/>
            <person name="Dal Grande F."/>
            <person name="Keller J."/>
        </authorList>
    </citation>
    <scope>NUCLEOTIDE SEQUENCE [LARGE SCALE GENOMIC DNA]</scope>
    <source>
        <strain evidence="1 2">SAG 2043</strain>
    </source>
</reference>
<organism evidence="1 2">
    <name type="scientific">[Myrmecia] bisecta</name>
    <dbReference type="NCBI Taxonomy" id="41462"/>
    <lineage>
        <taxon>Eukaryota</taxon>
        <taxon>Viridiplantae</taxon>
        <taxon>Chlorophyta</taxon>
        <taxon>core chlorophytes</taxon>
        <taxon>Trebouxiophyceae</taxon>
        <taxon>Trebouxiales</taxon>
        <taxon>Trebouxiaceae</taxon>
        <taxon>Myrmecia</taxon>
    </lineage>
</organism>
<comment type="caution">
    <text evidence="1">The sequence shown here is derived from an EMBL/GenBank/DDBJ whole genome shotgun (WGS) entry which is preliminary data.</text>
</comment>
<proteinExistence type="predicted"/>
<dbReference type="Proteomes" id="UP001489004">
    <property type="component" value="Unassembled WGS sequence"/>
</dbReference>
<sequence length="203" mass="22075">MAAMMAAEALYTAAENTLEDSAFACFSLLQIPVSSAALTQENRLILSSAAAAVLKAYLFCSDSTLKSVNSRFDTRRLYNDCSIAMHNIAMTKTLPHNPLAFGSRAYFALDPPNQQFPAAFAFFARALQVARAADDEYAEAYVHWGLALTLLKQSAALERPVPWARVQQHAADANMQHSSWRGFRLALSQAAPPVQPLPALPAS</sequence>
<evidence type="ECO:0000313" key="2">
    <source>
        <dbReference type="Proteomes" id="UP001489004"/>
    </source>
</evidence>
<gene>
    <name evidence="1" type="ORF">WJX72_003156</name>
</gene>
<evidence type="ECO:0000313" key="1">
    <source>
        <dbReference type="EMBL" id="KAK9823495.1"/>
    </source>
</evidence>